<feature type="transmembrane region" description="Helical" evidence="1">
    <location>
        <begin position="12"/>
        <end position="35"/>
    </location>
</feature>
<accession>A0A2T5BSI2</accession>
<dbReference type="RefSeq" id="WP_107892002.1">
    <property type="nucleotide sequence ID" value="NZ_NHSI01000036.1"/>
</dbReference>
<reference evidence="2 3" key="1">
    <citation type="submission" date="2018-04" db="EMBL/GenBank/DDBJ databases">
        <title>Genomic Encyclopedia of Archaeal and Bacterial Type Strains, Phase II (KMG-II): from individual species to whole genera.</title>
        <authorList>
            <person name="Goeker M."/>
        </authorList>
    </citation>
    <scope>NUCLEOTIDE SEQUENCE [LARGE SCALE GENOMIC DNA]</scope>
    <source>
        <strain evidence="2 3">DSM 18064</strain>
    </source>
</reference>
<gene>
    <name evidence="2" type="ORF">C8N32_10767</name>
</gene>
<comment type="caution">
    <text evidence="2">The sequence shown here is derived from an EMBL/GenBank/DDBJ whole genome shotgun (WGS) entry which is preliminary data.</text>
</comment>
<dbReference type="InterPro" id="IPR017495">
    <property type="entry name" value="PuhC"/>
</dbReference>
<protein>
    <submittedName>
        <fullName evidence="2">Putative photosynthetic complex assembly protein</fullName>
    </submittedName>
</protein>
<keyword evidence="1" id="KW-0812">Transmembrane</keyword>
<sequence length="150" mass="16188">MQSKKHDGHGDLIPPALLRGVLFLVAACLVIVAYARITDKPLVATPDDSIPVAQERRIVLEGSMSGAATVFDIDGNVIADFSSDEGGFVAGIWRVLQRERNKHGVALDAPVRLARYENGRLALHDDLTGWRAELIGFGADNAAVFARLLD</sequence>
<name>A0A2T5BSI2_9RHOB</name>
<evidence type="ECO:0000313" key="3">
    <source>
        <dbReference type="Proteomes" id="UP000243859"/>
    </source>
</evidence>
<evidence type="ECO:0000313" key="2">
    <source>
        <dbReference type="EMBL" id="PTN02301.1"/>
    </source>
</evidence>
<dbReference type="OrthoDB" id="7848123at2"/>
<organism evidence="2 3">
    <name type="scientific">Rhodovulum imhoffii</name>
    <dbReference type="NCBI Taxonomy" id="365340"/>
    <lineage>
        <taxon>Bacteria</taxon>
        <taxon>Pseudomonadati</taxon>
        <taxon>Pseudomonadota</taxon>
        <taxon>Alphaproteobacteria</taxon>
        <taxon>Rhodobacterales</taxon>
        <taxon>Paracoccaceae</taxon>
        <taxon>Rhodovulum</taxon>
    </lineage>
</organism>
<proteinExistence type="predicted"/>
<keyword evidence="1" id="KW-1133">Transmembrane helix</keyword>
<keyword evidence="3" id="KW-1185">Reference proteome</keyword>
<dbReference type="EMBL" id="QAAA01000007">
    <property type="protein sequence ID" value="PTN02301.1"/>
    <property type="molecule type" value="Genomic_DNA"/>
</dbReference>
<evidence type="ECO:0000256" key="1">
    <source>
        <dbReference type="SAM" id="Phobius"/>
    </source>
</evidence>
<keyword evidence="1" id="KW-0472">Membrane</keyword>
<dbReference type="NCBIfam" id="TIGR03054">
    <property type="entry name" value="photo_alph_chp1"/>
    <property type="match status" value="1"/>
</dbReference>
<dbReference type="Proteomes" id="UP000243859">
    <property type="component" value="Unassembled WGS sequence"/>
</dbReference>
<dbReference type="AlphaFoldDB" id="A0A2T5BSI2"/>